<evidence type="ECO:0000259" key="1">
    <source>
        <dbReference type="Pfam" id="PF13449"/>
    </source>
</evidence>
<proteinExistence type="predicted"/>
<dbReference type="InterPro" id="IPR027372">
    <property type="entry name" value="Phytase-like_dom"/>
</dbReference>
<dbReference type="Pfam" id="PF13449">
    <property type="entry name" value="Phytase-like"/>
    <property type="match status" value="1"/>
</dbReference>
<evidence type="ECO:0000313" key="2">
    <source>
        <dbReference type="EMBL" id="KAA0018331.1"/>
    </source>
</evidence>
<keyword evidence="3" id="KW-1185">Reference proteome</keyword>
<evidence type="ECO:0000313" key="3">
    <source>
        <dbReference type="Proteomes" id="UP000466024"/>
    </source>
</evidence>
<dbReference type="Proteomes" id="UP000466024">
    <property type="component" value="Unassembled WGS sequence"/>
</dbReference>
<protein>
    <submittedName>
        <fullName evidence="2">Esterase-like activity of phytase family protein</fullName>
    </submittedName>
</protein>
<dbReference type="EMBL" id="VTPX01000005">
    <property type="protein sequence ID" value="KAA0018331.1"/>
    <property type="molecule type" value="Genomic_DNA"/>
</dbReference>
<sequence length="357" mass="38869">MMGVYQAATRRRRGALHWMTPNDLWSQDSMTFRRHFALPMALLWLAGCSATPHRTAIAPVDLLGSTQKIDWCGTLTLPSKWQDGTPVGGLSDLGWDNDESLLFLISDRGWLHRARLAFSGSGELRNYEPLDTYPLRGEDGAILASASSDAEALALENAEDGVRDNTQLVIGFEGTAGSDARWQRFLPSGIASGPAQRPAGLSDIRPNGGLEALTDTPDHGLIGGIENPPDGWPEKMTRLFTLDGSREWRYPLAANANSALTALETLDDDLLALERAYSPPASLVIRLRRAHLADDGSVTVTELARLSNGDGWSLDNFEGLTRLGGQRYLMVSDDNFSLMQRTLLTCFAVTENGTATP</sequence>
<accession>A0A640WEB6</accession>
<reference evidence="2 3" key="1">
    <citation type="submission" date="2019-08" db="EMBL/GenBank/DDBJ databases">
        <title>Bioinformatics analysis of the strain L3 and L5.</title>
        <authorList>
            <person name="Li X."/>
        </authorList>
    </citation>
    <scope>NUCLEOTIDE SEQUENCE [LARGE SCALE GENOMIC DNA]</scope>
    <source>
        <strain evidence="2 3">L3</strain>
    </source>
</reference>
<comment type="caution">
    <text evidence="2">The sequence shown here is derived from an EMBL/GenBank/DDBJ whole genome shotgun (WGS) entry which is preliminary data.</text>
</comment>
<feature type="domain" description="Phytase-like" evidence="1">
    <location>
        <begin position="85"/>
        <end position="336"/>
    </location>
</feature>
<dbReference type="AlphaFoldDB" id="A0A640WEB6"/>
<gene>
    <name evidence="2" type="ORF">F0A16_11525</name>
</gene>
<name>A0A640WEB6_9GAMM</name>
<organism evidence="2 3">
    <name type="scientific">Salinicola corii</name>
    <dbReference type="NCBI Taxonomy" id="2606937"/>
    <lineage>
        <taxon>Bacteria</taxon>
        <taxon>Pseudomonadati</taxon>
        <taxon>Pseudomonadota</taxon>
        <taxon>Gammaproteobacteria</taxon>
        <taxon>Oceanospirillales</taxon>
        <taxon>Halomonadaceae</taxon>
        <taxon>Salinicola</taxon>
    </lineage>
</organism>